<dbReference type="Pfam" id="PF04993">
    <property type="entry name" value="TfoX_N"/>
    <property type="match status" value="1"/>
</dbReference>
<dbReference type="OrthoDB" id="214902at2"/>
<protein>
    <submittedName>
        <fullName evidence="2">TfoX/Sxy family transcriptional regulator of competence genes</fullName>
    </submittedName>
</protein>
<keyword evidence="3" id="KW-1185">Reference proteome</keyword>
<dbReference type="Gene3D" id="3.30.1460.30">
    <property type="entry name" value="YgaC/TfoX-N like chaperone"/>
    <property type="match status" value="1"/>
</dbReference>
<reference evidence="2 3" key="1">
    <citation type="submission" date="2018-03" db="EMBL/GenBank/DDBJ databases">
        <title>Genomic Encyclopedia of Type Strains, Phase III (KMG-III): the genomes of soil and plant-associated and newly described type strains.</title>
        <authorList>
            <person name="Whitman W."/>
        </authorList>
    </citation>
    <scope>NUCLEOTIDE SEQUENCE [LARGE SCALE GENOMIC DNA]</scope>
    <source>
        <strain evidence="2 3">CGMCC 4.7125</strain>
    </source>
</reference>
<comment type="caution">
    <text evidence="2">The sequence shown here is derived from an EMBL/GenBank/DDBJ whole genome shotgun (WGS) entry which is preliminary data.</text>
</comment>
<evidence type="ECO:0000313" key="3">
    <source>
        <dbReference type="Proteomes" id="UP000238362"/>
    </source>
</evidence>
<organism evidence="2 3">
    <name type="scientific">Prauserella shujinwangii</name>
    <dbReference type="NCBI Taxonomy" id="1453103"/>
    <lineage>
        <taxon>Bacteria</taxon>
        <taxon>Bacillati</taxon>
        <taxon>Actinomycetota</taxon>
        <taxon>Actinomycetes</taxon>
        <taxon>Pseudonocardiales</taxon>
        <taxon>Pseudonocardiaceae</taxon>
        <taxon>Prauserella</taxon>
    </lineage>
</organism>
<proteinExistence type="predicted"/>
<evidence type="ECO:0000259" key="1">
    <source>
        <dbReference type="Pfam" id="PF04993"/>
    </source>
</evidence>
<name>A0A2T0M2F7_9PSEU</name>
<dbReference type="RefSeq" id="WP_106176472.1">
    <property type="nucleotide sequence ID" value="NZ_PVNH01000001.1"/>
</dbReference>
<feature type="domain" description="TfoX N-terminal" evidence="1">
    <location>
        <begin position="14"/>
        <end position="104"/>
    </location>
</feature>
<evidence type="ECO:0000313" key="2">
    <source>
        <dbReference type="EMBL" id="PRX50928.1"/>
    </source>
</evidence>
<sequence>MAYDRHLADRVRELVADEDGLAERPMFGGLAFLVHGNMAVAAASRGGLLVRVDPAQSAALTDDTHVRPMVMHGRPMRGWLQVDREAVRTAPRLEQWVARGVSFARTLPAKHARS</sequence>
<dbReference type="SUPFAM" id="SSF159894">
    <property type="entry name" value="YgaC/TfoX-N like"/>
    <property type="match status" value="1"/>
</dbReference>
<dbReference type="AlphaFoldDB" id="A0A2T0M2F7"/>
<accession>A0A2T0M2F7</accession>
<gene>
    <name evidence="2" type="ORF">B0I33_10179</name>
</gene>
<dbReference type="Proteomes" id="UP000238362">
    <property type="component" value="Unassembled WGS sequence"/>
</dbReference>
<dbReference type="EMBL" id="PVNH01000001">
    <property type="protein sequence ID" value="PRX50928.1"/>
    <property type="molecule type" value="Genomic_DNA"/>
</dbReference>
<dbReference type="InterPro" id="IPR007076">
    <property type="entry name" value="TfoX_N"/>
</dbReference>